<keyword evidence="4" id="KW-1185">Reference proteome</keyword>
<dbReference type="FunFam" id="2.40.10.10:FF:000068">
    <property type="entry name" value="transmembrane protease serine 2"/>
    <property type="match status" value="1"/>
</dbReference>
<dbReference type="InterPro" id="IPR001254">
    <property type="entry name" value="Trypsin_dom"/>
</dbReference>
<dbReference type="AlphaFoldDB" id="A0A6J2YIU8"/>
<protein>
    <submittedName>
        <fullName evidence="5">Glandular kallikrein-like</fullName>
    </submittedName>
</protein>
<name>A0A6J2YIU8_SITOR</name>
<evidence type="ECO:0000313" key="5">
    <source>
        <dbReference type="RefSeq" id="XP_030763196.1"/>
    </source>
</evidence>
<gene>
    <name evidence="5" type="primary">LOC115887822</name>
</gene>
<dbReference type="PANTHER" id="PTHR24260:SF134">
    <property type="entry name" value="AT07769P-RELATED"/>
    <property type="match status" value="1"/>
</dbReference>
<dbReference type="InterPro" id="IPR043504">
    <property type="entry name" value="Peptidase_S1_PA_chymotrypsin"/>
</dbReference>
<proteinExistence type="predicted"/>
<dbReference type="SMART" id="SM00020">
    <property type="entry name" value="Tryp_SPc"/>
    <property type="match status" value="1"/>
</dbReference>
<dbReference type="GeneID" id="115887822"/>
<keyword evidence="2" id="KW-0732">Signal</keyword>
<dbReference type="KEGG" id="soy:115887822"/>
<dbReference type="GO" id="GO:0006508">
    <property type="term" value="P:proteolysis"/>
    <property type="evidence" value="ECO:0007669"/>
    <property type="project" value="InterPro"/>
</dbReference>
<reference evidence="5" key="1">
    <citation type="submission" date="2025-08" db="UniProtKB">
        <authorList>
            <consortium name="RefSeq"/>
        </authorList>
    </citation>
    <scope>IDENTIFICATION</scope>
    <source>
        <tissue evidence="5">Gonads</tissue>
    </source>
</reference>
<dbReference type="Pfam" id="PF00089">
    <property type="entry name" value="Trypsin"/>
    <property type="match status" value="1"/>
</dbReference>
<dbReference type="InterPro" id="IPR051333">
    <property type="entry name" value="CLIP_Serine_Protease"/>
</dbReference>
<dbReference type="RefSeq" id="XP_030763196.1">
    <property type="nucleotide sequence ID" value="XM_030907336.1"/>
</dbReference>
<dbReference type="PROSITE" id="PS50240">
    <property type="entry name" value="TRYPSIN_DOM"/>
    <property type="match status" value="1"/>
</dbReference>
<dbReference type="FunCoup" id="A0A6J2YIU8">
    <property type="interactions" value="6"/>
</dbReference>
<feature type="signal peptide" evidence="2">
    <location>
        <begin position="1"/>
        <end position="19"/>
    </location>
</feature>
<dbReference type="InterPro" id="IPR009003">
    <property type="entry name" value="Peptidase_S1_PA"/>
</dbReference>
<feature type="domain" description="Peptidase S1" evidence="3">
    <location>
        <begin position="20"/>
        <end position="258"/>
    </location>
</feature>
<dbReference type="Proteomes" id="UP000504635">
    <property type="component" value="Unplaced"/>
</dbReference>
<dbReference type="Gene3D" id="2.40.10.10">
    <property type="entry name" value="Trypsin-like serine proteases"/>
    <property type="match status" value="1"/>
</dbReference>
<dbReference type="CDD" id="cd00190">
    <property type="entry name" value="Tryp_SPc"/>
    <property type="match status" value="1"/>
</dbReference>
<dbReference type="InterPro" id="IPR001314">
    <property type="entry name" value="Peptidase_S1A"/>
</dbReference>
<dbReference type="SUPFAM" id="SSF50494">
    <property type="entry name" value="Trypsin-like serine proteases"/>
    <property type="match status" value="1"/>
</dbReference>
<accession>A0A6J2YIU8</accession>
<evidence type="ECO:0000256" key="2">
    <source>
        <dbReference type="SAM" id="SignalP"/>
    </source>
</evidence>
<evidence type="ECO:0000256" key="1">
    <source>
        <dbReference type="ARBA" id="ARBA00023157"/>
    </source>
</evidence>
<keyword evidence="1" id="KW-1015">Disulfide bond</keyword>
<feature type="chain" id="PRO_5027009477" evidence="2">
    <location>
        <begin position="20"/>
        <end position="260"/>
    </location>
</feature>
<evidence type="ECO:0000313" key="4">
    <source>
        <dbReference type="Proteomes" id="UP000504635"/>
    </source>
</evidence>
<dbReference type="GO" id="GO:0004252">
    <property type="term" value="F:serine-type endopeptidase activity"/>
    <property type="evidence" value="ECO:0007669"/>
    <property type="project" value="InterPro"/>
</dbReference>
<evidence type="ECO:0000259" key="3">
    <source>
        <dbReference type="PROSITE" id="PS50240"/>
    </source>
</evidence>
<dbReference type="PRINTS" id="PR00722">
    <property type="entry name" value="CHYMOTRYPSIN"/>
</dbReference>
<dbReference type="InParanoid" id="A0A6J2YIU8"/>
<sequence>MKCLSLALVILSVCSAALAVSNGTIQEAHSTPWNVIVYPAIDLYDYIQCVGVLISRNYVLTAAQCLHTTNQYVKIHSLGVYAGVYNWYMLEDFVQSYGIIPINKVYEHEGYNATTYENDIAIIELPHPVNITDEVQIAELATEEEALLGEVGYIAGWSFPVREENHGLPHGGNVTVVSNSVCQETYPSYKIDEKVICTSGPVAVCNGDQGTGLTVNGKVVGIAYAPKSVLSPTEECPIVPNTYLYIPKYLDWIKAHSDYE</sequence>
<dbReference type="PANTHER" id="PTHR24260">
    <property type="match status" value="1"/>
</dbReference>
<dbReference type="OrthoDB" id="8189841at2759"/>
<organism evidence="4 5">
    <name type="scientific">Sitophilus oryzae</name>
    <name type="common">Rice weevil</name>
    <name type="synonym">Curculio oryzae</name>
    <dbReference type="NCBI Taxonomy" id="7048"/>
    <lineage>
        <taxon>Eukaryota</taxon>
        <taxon>Metazoa</taxon>
        <taxon>Ecdysozoa</taxon>
        <taxon>Arthropoda</taxon>
        <taxon>Hexapoda</taxon>
        <taxon>Insecta</taxon>
        <taxon>Pterygota</taxon>
        <taxon>Neoptera</taxon>
        <taxon>Endopterygota</taxon>
        <taxon>Coleoptera</taxon>
        <taxon>Polyphaga</taxon>
        <taxon>Cucujiformia</taxon>
        <taxon>Curculionidae</taxon>
        <taxon>Dryophthorinae</taxon>
        <taxon>Sitophilus</taxon>
    </lineage>
</organism>